<evidence type="ECO:0000313" key="4">
    <source>
        <dbReference type="Proteomes" id="UP000642993"/>
    </source>
</evidence>
<dbReference type="NCBIfam" id="TIGR03083">
    <property type="entry name" value="maleylpyruvate isomerase family mycothiol-dependent enzyme"/>
    <property type="match status" value="1"/>
</dbReference>
<dbReference type="AlphaFoldDB" id="A0A927J9C1"/>
<gene>
    <name evidence="3" type="ORF">HT102_00215</name>
</gene>
<dbReference type="SUPFAM" id="SSF109854">
    <property type="entry name" value="DinB/YfiT-like putative metalloenzymes"/>
    <property type="match status" value="1"/>
</dbReference>
<sequence length="273" mass="29869">MPSTPAQDEIVPALIEQWDVLDGLLREIPEADWRAASILPGWRVQDIVSHIVGTELMLLGEQPPAPVSDPREHEHVHNDIAAINEQWVEHLHDETPERMRDRFRAVMSQRATTLRELSSEQWDQASFGPTGPTTFGGFMRIRLFDCWMHELDLRDSTGLAGDEGGPRGVISLDVIAAGLPYAVGRKARAPRGSTITFTTTGPVERAIHIEVGEKARLVPAHDGPPTVAITLPFGLLARLAAGRVRAVDHRGEITVEGDAGLATAILDNLAFVM</sequence>
<keyword evidence="4" id="KW-1185">Reference proteome</keyword>
<evidence type="ECO:0000313" key="3">
    <source>
        <dbReference type="EMBL" id="MBD8504910.1"/>
    </source>
</evidence>
<comment type="caution">
    <text evidence="3">The sequence shown here is derived from an EMBL/GenBank/DDBJ whole genome shotgun (WGS) entry which is preliminary data.</text>
</comment>
<dbReference type="InterPro" id="IPR024344">
    <property type="entry name" value="MDMPI_metal-binding"/>
</dbReference>
<dbReference type="Pfam" id="PF07398">
    <property type="entry name" value="MDMPI_C"/>
    <property type="match status" value="1"/>
</dbReference>
<feature type="domain" description="Mycothiol-dependent maleylpyruvate isomerase metal-binding" evidence="2">
    <location>
        <begin position="16"/>
        <end position="154"/>
    </location>
</feature>
<dbReference type="EMBL" id="JACYWE010000001">
    <property type="protein sequence ID" value="MBD8504910.1"/>
    <property type="molecule type" value="Genomic_DNA"/>
</dbReference>
<organism evidence="3 4">
    <name type="scientific">Lolliginicoccus lacisalsi</name>
    <dbReference type="NCBI Taxonomy" id="2742202"/>
    <lineage>
        <taxon>Bacteria</taxon>
        <taxon>Bacillati</taxon>
        <taxon>Actinomycetota</taxon>
        <taxon>Actinomycetes</taxon>
        <taxon>Mycobacteriales</taxon>
        <taxon>Hoyosellaceae</taxon>
        <taxon>Lolliginicoccus</taxon>
    </lineage>
</organism>
<evidence type="ECO:0000259" key="1">
    <source>
        <dbReference type="Pfam" id="PF07398"/>
    </source>
</evidence>
<proteinExistence type="predicted"/>
<dbReference type="Proteomes" id="UP000642993">
    <property type="component" value="Unassembled WGS sequence"/>
</dbReference>
<reference evidence="3" key="1">
    <citation type="submission" date="2020-09" db="EMBL/GenBank/DDBJ databases">
        <title>Hoyosella lacisalsi sp. nov., a halotolerant actinobacterium isolated from soil of Lake Gudzhirganskoe.</title>
        <authorList>
            <person name="Yang Q."/>
            <person name="Guo P.Y."/>
            <person name="Liu S.W."/>
            <person name="Li F.N."/>
            <person name="Sun C.H."/>
        </authorList>
    </citation>
    <scope>NUCLEOTIDE SEQUENCE</scope>
    <source>
        <strain evidence="3">G463</strain>
    </source>
</reference>
<keyword evidence="3" id="KW-0413">Isomerase</keyword>
<name>A0A927J9C1_9ACTN</name>
<feature type="domain" description="MDMPI C-terminal" evidence="1">
    <location>
        <begin position="171"/>
        <end position="262"/>
    </location>
</feature>
<dbReference type="Gene3D" id="1.20.120.450">
    <property type="entry name" value="dinb family like domain"/>
    <property type="match status" value="1"/>
</dbReference>
<dbReference type="InterPro" id="IPR017517">
    <property type="entry name" value="Maleyloyr_isom"/>
</dbReference>
<dbReference type="Pfam" id="PF11716">
    <property type="entry name" value="MDMPI_N"/>
    <property type="match status" value="1"/>
</dbReference>
<dbReference type="GO" id="GO:0046872">
    <property type="term" value="F:metal ion binding"/>
    <property type="evidence" value="ECO:0007669"/>
    <property type="project" value="InterPro"/>
</dbReference>
<dbReference type="RefSeq" id="WP_192037411.1">
    <property type="nucleotide sequence ID" value="NZ_JACYWE010000001.1"/>
</dbReference>
<dbReference type="GO" id="GO:0016853">
    <property type="term" value="F:isomerase activity"/>
    <property type="evidence" value="ECO:0007669"/>
    <property type="project" value="UniProtKB-KW"/>
</dbReference>
<accession>A0A927J9C1</accession>
<dbReference type="InterPro" id="IPR010872">
    <property type="entry name" value="MDMPI_C-term_domain"/>
</dbReference>
<protein>
    <submittedName>
        <fullName evidence="3">Maleylpyruvate isomerase family mycothiol-dependent enzyme</fullName>
    </submittedName>
</protein>
<dbReference type="InterPro" id="IPR034660">
    <property type="entry name" value="DinB/YfiT-like"/>
</dbReference>
<evidence type="ECO:0000259" key="2">
    <source>
        <dbReference type="Pfam" id="PF11716"/>
    </source>
</evidence>